<feature type="region of interest" description="Disordered" evidence="2">
    <location>
        <begin position="148"/>
        <end position="178"/>
    </location>
</feature>
<dbReference type="Proteomes" id="UP001177023">
    <property type="component" value="Unassembled WGS sequence"/>
</dbReference>
<name>A0AA36CQC5_9BILA</name>
<proteinExistence type="inferred from homology"/>
<evidence type="ECO:0000256" key="1">
    <source>
        <dbReference type="ARBA" id="ARBA00006290"/>
    </source>
</evidence>
<organism evidence="3 4">
    <name type="scientific">Mesorhabditis spiculigera</name>
    <dbReference type="NCBI Taxonomy" id="96644"/>
    <lineage>
        <taxon>Eukaryota</taxon>
        <taxon>Metazoa</taxon>
        <taxon>Ecdysozoa</taxon>
        <taxon>Nematoda</taxon>
        <taxon>Chromadorea</taxon>
        <taxon>Rhabditida</taxon>
        <taxon>Rhabditina</taxon>
        <taxon>Rhabditomorpha</taxon>
        <taxon>Rhabditoidea</taxon>
        <taxon>Rhabditidae</taxon>
        <taxon>Mesorhabditinae</taxon>
        <taxon>Mesorhabditis</taxon>
    </lineage>
</organism>
<dbReference type="PANTHER" id="PTHR13015:SF0">
    <property type="entry name" value="WASH COMPLEX SUBUNIT 3"/>
    <property type="match status" value="1"/>
</dbReference>
<feature type="compositionally biased region" description="Low complexity" evidence="2">
    <location>
        <begin position="59"/>
        <end position="70"/>
    </location>
</feature>
<feature type="non-terminal residue" evidence="3">
    <location>
        <position position="1"/>
    </location>
</feature>
<dbReference type="AlphaFoldDB" id="A0AA36CQC5"/>
<dbReference type="GO" id="GO:0030041">
    <property type="term" value="P:actin filament polymerization"/>
    <property type="evidence" value="ECO:0007669"/>
    <property type="project" value="TreeGrafter"/>
</dbReference>
<accession>A0AA36CQC5</accession>
<dbReference type="GO" id="GO:0006887">
    <property type="term" value="P:exocytosis"/>
    <property type="evidence" value="ECO:0007669"/>
    <property type="project" value="TreeGrafter"/>
</dbReference>
<comment type="similarity">
    <text evidence="1">Belongs to the CCDC53 family.</text>
</comment>
<dbReference type="GO" id="GO:0071203">
    <property type="term" value="C:WASH complex"/>
    <property type="evidence" value="ECO:0007669"/>
    <property type="project" value="InterPro"/>
</dbReference>
<protein>
    <recommendedName>
        <fullName evidence="5">WASH complex subunit 3</fullName>
    </recommendedName>
</protein>
<evidence type="ECO:0008006" key="5">
    <source>
        <dbReference type="Google" id="ProtNLM"/>
    </source>
</evidence>
<evidence type="ECO:0000313" key="4">
    <source>
        <dbReference type="Proteomes" id="UP001177023"/>
    </source>
</evidence>
<dbReference type="EMBL" id="CATQJA010002617">
    <property type="protein sequence ID" value="CAJ0573322.1"/>
    <property type="molecule type" value="Genomic_DNA"/>
</dbReference>
<keyword evidence="4" id="KW-1185">Reference proteome</keyword>
<reference evidence="3" key="1">
    <citation type="submission" date="2023-06" db="EMBL/GenBank/DDBJ databases">
        <authorList>
            <person name="Delattre M."/>
        </authorList>
    </citation>
    <scope>NUCLEOTIDE SEQUENCE</scope>
    <source>
        <strain evidence="3">AF72</strain>
    </source>
</reference>
<evidence type="ECO:0000313" key="3">
    <source>
        <dbReference type="EMBL" id="CAJ0573322.1"/>
    </source>
</evidence>
<dbReference type="InterPro" id="IPR019309">
    <property type="entry name" value="WASHC3"/>
</dbReference>
<dbReference type="Pfam" id="PF10152">
    <property type="entry name" value="CCDC53"/>
    <property type="match status" value="1"/>
</dbReference>
<feature type="region of interest" description="Disordered" evidence="2">
    <location>
        <begin position="87"/>
        <end position="106"/>
    </location>
</feature>
<sequence length="178" mass="19123">MQQPDLSFIGTDIDLKNKATHFLSDFALQSEEAILRAERSLDAIDLKLEILETKIRKFPTPTSSEAPSTSNGTTNGVPPVIVVQEHKDGHPAPQPAEAAPEKVETAERAKLTNPLLEKYLKMLKLGIPRGAVEQKMLTEGLDPALLDPSAHTAAVAPPPASQSDDDTSDEASSFSDSD</sequence>
<comment type="caution">
    <text evidence="3">The sequence shown here is derived from an EMBL/GenBank/DDBJ whole genome shotgun (WGS) entry which is preliminary data.</text>
</comment>
<feature type="region of interest" description="Disordered" evidence="2">
    <location>
        <begin position="59"/>
        <end position="78"/>
    </location>
</feature>
<evidence type="ECO:0000256" key="2">
    <source>
        <dbReference type="SAM" id="MobiDB-lite"/>
    </source>
</evidence>
<gene>
    <name evidence="3" type="ORF">MSPICULIGERA_LOCUS11683</name>
</gene>
<dbReference type="PANTHER" id="PTHR13015">
    <property type="entry name" value="PROTEIN AD-016-RELATED"/>
    <property type="match status" value="1"/>
</dbReference>